<gene>
    <name evidence="4" type="ORF">G443_003160</name>
</gene>
<dbReference type="PANTHER" id="PTHR23028:SF131">
    <property type="entry name" value="BLR2367 PROTEIN"/>
    <property type="match status" value="1"/>
</dbReference>
<proteinExistence type="predicted"/>
<evidence type="ECO:0000256" key="1">
    <source>
        <dbReference type="SAM" id="MobiDB-lite"/>
    </source>
</evidence>
<feature type="transmembrane region" description="Helical" evidence="2">
    <location>
        <begin position="112"/>
        <end position="134"/>
    </location>
</feature>
<feature type="domain" description="Acyltransferase 3" evidence="3">
    <location>
        <begin position="30"/>
        <end position="351"/>
    </location>
</feature>
<dbReference type="GO" id="GO:0016746">
    <property type="term" value="F:acyltransferase activity"/>
    <property type="evidence" value="ECO:0007669"/>
    <property type="project" value="UniProtKB-KW"/>
</dbReference>
<organism evidence="4 5">
    <name type="scientific">Actinoalloteichus caeruleus DSM 43889</name>
    <dbReference type="NCBI Taxonomy" id="1120930"/>
    <lineage>
        <taxon>Bacteria</taxon>
        <taxon>Bacillati</taxon>
        <taxon>Actinomycetota</taxon>
        <taxon>Actinomycetes</taxon>
        <taxon>Pseudonocardiales</taxon>
        <taxon>Pseudonocardiaceae</taxon>
        <taxon>Actinoalloteichus</taxon>
        <taxon>Actinoalloteichus cyanogriseus</taxon>
    </lineage>
</organism>
<dbReference type="Proteomes" id="UP000791080">
    <property type="component" value="Unassembled WGS sequence"/>
</dbReference>
<feature type="transmembrane region" description="Helical" evidence="2">
    <location>
        <begin position="165"/>
        <end position="183"/>
    </location>
</feature>
<keyword evidence="2" id="KW-1133">Transmembrane helix</keyword>
<feature type="compositionally biased region" description="Basic and acidic residues" evidence="1">
    <location>
        <begin position="413"/>
        <end position="427"/>
    </location>
</feature>
<feature type="transmembrane region" description="Helical" evidence="2">
    <location>
        <begin position="250"/>
        <end position="270"/>
    </location>
</feature>
<feature type="compositionally biased region" description="Basic and acidic residues" evidence="1">
    <location>
        <begin position="386"/>
        <end position="403"/>
    </location>
</feature>
<keyword evidence="4" id="KW-0808">Transferase</keyword>
<feature type="transmembrane region" description="Helical" evidence="2">
    <location>
        <begin position="79"/>
        <end position="100"/>
    </location>
</feature>
<feature type="region of interest" description="Disordered" evidence="1">
    <location>
        <begin position="372"/>
        <end position="427"/>
    </location>
</feature>
<feature type="transmembrane region" description="Helical" evidence="2">
    <location>
        <begin position="226"/>
        <end position="243"/>
    </location>
</feature>
<feature type="region of interest" description="Disordered" evidence="1">
    <location>
        <begin position="1"/>
        <end position="20"/>
    </location>
</feature>
<feature type="transmembrane region" description="Helical" evidence="2">
    <location>
        <begin position="282"/>
        <end position="301"/>
    </location>
</feature>
<feature type="transmembrane region" description="Helical" evidence="2">
    <location>
        <begin position="313"/>
        <end position="331"/>
    </location>
</feature>
<feature type="transmembrane region" description="Helical" evidence="2">
    <location>
        <begin position="337"/>
        <end position="359"/>
    </location>
</feature>
<reference evidence="4 5" key="2">
    <citation type="submission" date="2022-06" db="EMBL/GenBank/DDBJ databases">
        <title>Genomic Encyclopedia of Type Strains, Phase I: the one thousand microbial genomes (KMG-I) project.</title>
        <authorList>
            <person name="Kyrpides N."/>
        </authorList>
    </citation>
    <scope>NUCLEOTIDE SEQUENCE [LARGE SCALE GENOMIC DNA]</scope>
    <source>
        <strain evidence="4 5">DSM 43889</strain>
    </source>
</reference>
<name>A0ABT1JK51_ACTCY</name>
<dbReference type="InterPro" id="IPR002656">
    <property type="entry name" value="Acyl_transf_3_dom"/>
</dbReference>
<keyword evidence="4" id="KW-0012">Acyltransferase</keyword>
<dbReference type="InterPro" id="IPR050879">
    <property type="entry name" value="Acyltransferase_3"/>
</dbReference>
<evidence type="ECO:0000313" key="5">
    <source>
        <dbReference type="Proteomes" id="UP000791080"/>
    </source>
</evidence>
<keyword evidence="5" id="KW-1185">Reference proteome</keyword>
<feature type="transmembrane region" description="Helical" evidence="2">
    <location>
        <begin position="195"/>
        <end position="214"/>
    </location>
</feature>
<keyword evidence="2" id="KW-0812">Transmembrane</keyword>
<evidence type="ECO:0000259" key="3">
    <source>
        <dbReference type="Pfam" id="PF01757"/>
    </source>
</evidence>
<sequence length="427" mass="45925">MAETGGSGVGAPDAGRPSSPGGAPARQYLYGLDVLRVIAALFIVYRHFVQWTGFEGHPLGFRDAVNDLVVAPLRLNPHLGMVGLLSLFLISGLVITYVTGSERPGQFLLRRSFRLLPAFWVAVLVMWCLVGLGVSQGARADTPADLNSLLGSLTLANFFLTEQKIVLSVTWTLTIQFGFYLFIAATIPLARTRPWLPPAVAAVLVGVGLLLTPVVETDTLSQVRTVLTYLPVLFIGQLISLVRSGRLGPVVGTALGTAHYLLFVGAGLGHDTLPDGPSSERTLLIMVLVTVLLLRARGGLARARPVSVLAKRTYAVYLAHIPAGFPILRWVTAETNALLGVLCAVLATAVAAEALYRFVEMPVHRWYRRRERARRAPTPSVAPGSDHGERPSAEDARVVRDVVTEGPAPGGRTDVRADTRRDDPVAD</sequence>
<comment type="caution">
    <text evidence="4">The sequence shown here is derived from an EMBL/GenBank/DDBJ whole genome shotgun (WGS) entry which is preliminary data.</text>
</comment>
<accession>A0ABT1JK51</accession>
<reference evidence="4 5" key="1">
    <citation type="submission" date="2013-07" db="EMBL/GenBank/DDBJ databases">
        <authorList>
            <consortium name="DOE Joint Genome Institute"/>
            <person name="Reeve W."/>
            <person name="Huntemann M."/>
            <person name="Han J."/>
            <person name="Chen A."/>
            <person name="Kyrpides N."/>
            <person name="Mavromatis K."/>
            <person name="Markowitz V."/>
            <person name="Palaniappan K."/>
            <person name="Ivanova N."/>
            <person name="Schaumberg A."/>
            <person name="Pati A."/>
            <person name="Liolios K."/>
            <person name="Nordberg H.P."/>
            <person name="Cantor M.N."/>
            <person name="Hua S.X."/>
            <person name="Woyke T."/>
        </authorList>
    </citation>
    <scope>NUCLEOTIDE SEQUENCE [LARGE SCALE GENOMIC DNA]</scope>
    <source>
        <strain evidence="4 5">DSM 43889</strain>
    </source>
</reference>
<dbReference type="PANTHER" id="PTHR23028">
    <property type="entry name" value="ACETYLTRANSFERASE"/>
    <property type="match status" value="1"/>
</dbReference>
<evidence type="ECO:0000313" key="4">
    <source>
        <dbReference type="EMBL" id="MCP2332890.1"/>
    </source>
</evidence>
<protein>
    <submittedName>
        <fullName evidence="4">Peptidoglycan/LPS O-acetylase OafA/YrhL, contains acyltransferase and SGNH-hydrolase domains</fullName>
    </submittedName>
</protein>
<evidence type="ECO:0000256" key="2">
    <source>
        <dbReference type="SAM" id="Phobius"/>
    </source>
</evidence>
<dbReference type="EMBL" id="AUBJ02000001">
    <property type="protein sequence ID" value="MCP2332890.1"/>
    <property type="molecule type" value="Genomic_DNA"/>
</dbReference>
<keyword evidence="2" id="KW-0472">Membrane</keyword>
<dbReference type="Pfam" id="PF01757">
    <property type="entry name" value="Acyl_transf_3"/>
    <property type="match status" value="1"/>
</dbReference>